<dbReference type="EMBL" id="LR593886">
    <property type="protein sequence ID" value="VTR91690.1"/>
    <property type="molecule type" value="Genomic_DNA"/>
</dbReference>
<organism evidence="1 2">
    <name type="scientific">Gemmata massiliana</name>
    <dbReference type="NCBI Taxonomy" id="1210884"/>
    <lineage>
        <taxon>Bacteria</taxon>
        <taxon>Pseudomonadati</taxon>
        <taxon>Planctomycetota</taxon>
        <taxon>Planctomycetia</taxon>
        <taxon>Gemmatales</taxon>
        <taxon>Gemmataceae</taxon>
        <taxon>Gemmata</taxon>
    </lineage>
</organism>
<name>A0A6P2CWZ9_9BACT</name>
<keyword evidence="2" id="KW-1185">Reference proteome</keyword>
<evidence type="ECO:0000313" key="2">
    <source>
        <dbReference type="Proteomes" id="UP000464178"/>
    </source>
</evidence>
<reference evidence="1 2" key="1">
    <citation type="submission" date="2019-05" db="EMBL/GenBank/DDBJ databases">
        <authorList>
            <consortium name="Science for Life Laboratories"/>
        </authorList>
    </citation>
    <scope>NUCLEOTIDE SEQUENCE [LARGE SCALE GENOMIC DNA]</scope>
    <source>
        <strain evidence="1">Soil9</strain>
    </source>
</reference>
<dbReference type="RefSeq" id="WP_162666651.1">
    <property type="nucleotide sequence ID" value="NZ_LR593886.1"/>
</dbReference>
<proteinExistence type="predicted"/>
<dbReference type="Pfam" id="PF13730">
    <property type="entry name" value="HTH_36"/>
    <property type="match status" value="1"/>
</dbReference>
<evidence type="ECO:0000313" key="1">
    <source>
        <dbReference type="EMBL" id="VTR91690.1"/>
    </source>
</evidence>
<dbReference type="Proteomes" id="UP000464178">
    <property type="component" value="Chromosome"/>
</dbReference>
<dbReference type="InterPro" id="IPR036390">
    <property type="entry name" value="WH_DNA-bd_sf"/>
</dbReference>
<accession>A0A6P2CWZ9</accession>
<dbReference type="KEGG" id="gms:SOIL9_60240"/>
<sequence length="181" mass="20121">MSARRPEPGSPWAKHCPDAWPREWLDASGALPTGFTRAADPLEADLITGRMTEAAFLAVIGAPPVRAPAQRRDRTRKPNPVVAKVLGYRRFFDGLPGLAPRLSPGAVALWCWLWTCERKGRSRYSVRKLATRFGAGLTTIVNRLKELREAGFIRVVRRGRTGQTCTVVRIRATPKRQPDPA</sequence>
<dbReference type="AlphaFoldDB" id="A0A6P2CWZ9"/>
<dbReference type="SUPFAM" id="SSF46785">
    <property type="entry name" value="Winged helix' DNA-binding domain"/>
    <property type="match status" value="1"/>
</dbReference>
<gene>
    <name evidence="1" type="ORF">SOIL9_60240</name>
</gene>
<protein>
    <submittedName>
        <fullName evidence="1">: HTH_36</fullName>
    </submittedName>
</protein>